<gene>
    <name evidence="2" type="ORF">GCM10011509_09270</name>
</gene>
<feature type="transmembrane region" description="Helical" evidence="1">
    <location>
        <begin position="41"/>
        <end position="65"/>
    </location>
</feature>
<evidence type="ECO:0000256" key="1">
    <source>
        <dbReference type="SAM" id="Phobius"/>
    </source>
</evidence>
<proteinExistence type="predicted"/>
<sequence>MRMIGWLVLVVTLVVQAVGLYSPTVPGPQDGPPGLDKVGHLVAFAVPAAVAALLGARWVVVALVVHAVVSEPLQSQLAPLRQPDVLDALADLAGIAVGVAVARALRRRSVIMGG</sequence>
<comment type="caution">
    <text evidence="2">The sequence shown here is derived from an EMBL/GenBank/DDBJ whole genome shotgun (WGS) entry which is preliminary data.</text>
</comment>
<dbReference type="Proteomes" id="UP000662111">
    <property type="component" value="Unassembled WGS sequence"/>
</dbReference>
<keyword evidence="3" id="KW-1185">Reference proteome</keyword>
<reference evidence="3" key="1">
    <citation type="journal article" date="2019" name="Int. J. Syst. Evol. Microbiol.">
        <title>The Global Catalogue of Microorganisms (GCM) 10K type strain sequencing project: providing services to taxonomists for standard genome sequencing and annotation.</title>
        <authorList>
            <consortium name="The Broad Institute Genomics Platform"/>
            <consortium name="The Broad Institute Genome Sequencing Center for Infectious Disease"/>
            <person name="Wu L."/>
            <person name="Ma J."/>
        </authorList>
    </citation>
    <scope>NUCLEOTIDE SEQUENCE [LARGE SCALE GENOMIC DNA]</scope>
    <source>
        <strain evidence="3">CGMCC 1.5362</strain>
    </source>
</reference>
<evidence type="ECO:0000313" key="3">
    <source>
        <dbReference type="Proteomes" id="UP000662111"/>
    </source>
</evidence>
<accession>A0ABQ2F8A2</accession>
<keyword evidence="1" id="KW-1133">Transmembrane helix</keyword>
<protein>
    <recommendedName>
        <fullName evidence="4">VanZ family protein</fullName>
    </recommendedName>
</protein>
<keyword evidence="1" id="KW-0812">Transmembrane</keyword>
<organism evidence="2 3">
    <name type="scientific">Ornithinimicrobium pekingense</name>
    <dbReference type="NCBI Taxonomy" id="384677"/>
    <lineage>
        <taxon>Bacteria</taxon>
        <taxon>Bacillati</taxon>
        <taxon>Actinomycetota</taxon>
        <taxon>Actinomycetes</taxon>
        <taxon>Micrococcales</taxon>
        <taxon>Ornithinimicrobiaceae</taxon>
        <taxon>Ornithinimicrobium</taxon>
    </lineage>
</organism>
<name>A0ABQ2F8A2_9MICO</name>
<keyword evidence="1" id="KW-0472">Membrane</keyword>
<evidence type="ECO:0008006" key="4">
    <source>
        <dbReference type="Google" id="ProtNLM"/>
    </source>
</evidence>
<evidence type="ECO:0000313" key="2">
    <source>
        <dbReference type="EMBL" id="GGK63061.1"/>
    </source>
</evidence>
<dbReference type="EMBL" id="BMLB01000002">
    <property type="protein sequence ID" value="GGK63061.1"/>
    <property type="molecule type" value="Genomic_DNA"/>
</dbReference>